<protein>
    <submittedName>
        <fullName evidence="1">Uncharacterized protein</fullName>
    </submittedName>
</protein>
<dbReference type="InterPro" id="IPR050324">
    <property type="entry name" value="CDP-alcohol_PTase-I"/>
</dbReference>
<dbReference type="SUPFAM" id="SSF56784">
    <property type="entry name" value="HAD-like"/>
    <property type="match status" value="1"/>
</dbReference>
<dbReference type="GO" id="GO:0046474">
    <property type="term" value="P:glycerophospholipid biosynthetic process"/>
    <property type="evidence" value="ECO:0007669"/>
    <property type="project" value="TreeGrafter"/>
</dbReference>
<dbReference type="InterPro" id="IPR036412">
    <property type="entry name" value="HAD-like_sf"/>
</dbReference>
<name>A0AAF0DW84_9BASI</name>
<dbReference type="AlphaFoldDB" id="A0AAF0DW84"/>
<dbReference type="Pfam" id="PF13242">
    <property type="entry name" value="Hydrolase_like"/>
    <property type="match status" value="1"/>
</dbReference>
<dbReference type="EMBL" id="CP119934">
    <property type="protein sequence ID" value="WFD01643.1"/>
    <property type="molecule type" value="Genomic_DNA"/>
</dbReference>
<reference evidence="1" key="1">
    <citation type="submission" date="2023-03" db="EMBL/GenBank/DDBJ databases">
        <title>Mating type loci evolution in Malassezia.</title>
        <authorList>
            <person name="Coelho M.A."/>
        </authorList>
    </citation>
    <scope>NUCLEOTIDE SEQUENCE</scope>
    <source>
        <strain evidence="1">CBS 7876</strain>
    </source>
</reference>
<dbReference type="InterPro" id="IPR006357">
    <property type="entry name" value="HAD-SF_hydro_IIA"/>
</dbReference>
<dbReference type="InterPro" id="IPR023214">
    <property type="entry name" value="HAD_sf"/>
</dbReference>
<dbReference type="Gene3D" id="3.40.50.1000">
    <property type="entry name" value="HAD superfamily/HAD-like"/>
    <property type="match status" value="2"/>
</dbReference>
<accession>A0AAF0DW84</accession>
<proteinExistence type="predicted"/>
<dbReference type="PANTHER" id="PTHR14269:SF4">
    <property type="entry name" value="CAT EYE SYNDROME CRITICAL REGION PROTEIN 5"/>
    <property type="match status" value="1"/>
</dbReference>
<dbReference type="Proteomes" id="UP001214603">
    <property type="component" value="Chromosome 1"/>
</dbReference>
<evidence type="ECO:0000313" key="2">
    <source>
        <dbReference type="Proteomes" id="UP001214603"/>
    </source>
</evidence>
<organism evidence="1 2">
    <name type="scientific">Malassezia obtusa</name>
    <dbReference type="NCBI Taxonomy" id="76774"/>
    <lineage>
        <taxon>Eukaryota</taxon>
        <taxon>Fungi</taxon>
        <taxon>Dikarya</taxon>
        <taxon>Basidiomycota</taxon>
        <taxon>Ustilaginomycotina</taxon>
        <taxon>Malasseziomycetes</taxon>
        <taxon>Malasseziales</taxon>
        <taxon>Malasseziaceae</taxon>
        <taxon>Malassezia</taxon>
    </lineage>
</organism>
<dbReference type="NCBIfam" id="TIGR01460">
    <property type="entry name" value="HAD-SF-IIA"/>
    <property type="match status" value="1"/>
</dbReference>
<evidence type="ECO:0000313" key="1">
    <source>
        <dbReference type="EMBL" id="WFD01643.1"/>
    </source>
</evidence>
<dbReference type="InterPro" id="IPR006353">
    <property type="entry name" value="HAD-SF_hydro_IIA_CECR5"/>
</dbReference>
<gene>
    <name evidence="1" type="ORF">MOBT1_000319</name>
</gene>
<sequence length="378" mass="42067">MSFLRANSRVARGVALRALQTRAIATNTPRTPIAIAFDIDGVLKQGSVVLPEAVRTLKMLEGDNPWRVKVPYLFITNSGGKEEAARATDLSNDFQQKVVPEQVIQAHTVMQSLTALYADKPVLMIGGPNHPPGGCRSVLEKYVYDSHRYGFNQVYTPFDLHAYAPASFPYAAPDPEQASAVRRVDFSQVQFQAIFVFHDSREWGRDIQYCVDLMRADNGVFGTVLTNEELRKRPKLPIYFSHGDLVWGNDFSVPRLGQGAFRTALEAVYRRMTEGGEIEAITFGKPERLTYEYANELLQMLLSRASAQGEVRVQPENIWMIGDNPASDIMGANGFGWSSALVRTGVYRDAEGAPASKPTLIADNVEEAIKTIMQRTWS</sequence>
<dbReference type="NCBIfam" id="TIGR01456">
    <property type="entry name" value="CECR5"/>
    <property type="match status" value="1"/>
</dbReference>
<dbReference type="GO" id="GO:0005739">
    <property type="term" value="C:mitochondrion"/>
    <property type="evidence" value="ECO:0007669"/>
    <property type="project" value="TreeGrafter"/>
</dbReference>
<dbReference type="PANTHER" id="PTHR14269">
    <property type="entry name" value="CDP-DIACYLGLYCEROL--GLYCEROL-3-PHOSPHATE 3-PHOSPHATIDYLTRANSFERASE-RELATED"/>
    <property type="match status" value="1"/>
</dbReference>
<dbReference type="Pfam" id="PF13344">
    <property type="entry name" value="Hydrolase_6"/>
    <property type="match status" value="1"/>
</dbReference>
<keyword evidence="2" id="KW-1185">Reference proteome</keyword>